<feature type="region of interest" description="Disordered" evidence="2">
    <location>
        <begin position="328"/>
        <end position="422"/>
    </location>
</feature>
<protein>
    <submittedName>
        <fullName evidence="3">Uncharacterized protein</fullName>
    </submittedName>
</protein>
<sequence length="422" mass="44422">MAPSRSRAASDPASSGWSSSLRPPLDLKPALVPEDADDDDDRAVAELLVAALEGDLSRAKKLAKELSKAGVGVDEAVAAADVGVTGIKRRGPLHLAAANGKAEMCKFLIRSCEVDVNATDADGATALTFAVQGMGSIATIRLLLSCGADPNKTDSIGVAPLHIAAERGSYEIAELLLSKEAEVDPICENGGAPIHVSAENGHGKVLKLLLQHKADYDRHSRSFSTPLAASLISRSVDCLEMLIEAGADVNAGSPLTPLVIAAGKGLTDCIKCLLKADADANIPDENGKLPIQIAARQGWKECVEILFPVTTPVADYEDWSIDGIIQHEKTPLDSDDKENAGSNANNKDTLPDLPKSSSDKGTASTMEEGTGKGIESLLSDLNLGPEDPADKASRVKGARLPLRRSTRERQPNVRISGPEWVR</sequence>
<feature type="compositionally biased region" description="Basic residues" evidence="2">
    <location>
        <begin position="394"/>
        <end position="404"/>
    </location>
</feature>
<dbReference type="Proteomes" id="UP001497457">
    <property type="component" value="Chromosome 11b"/>
</dbReference>
<dbReference type="Pfam" id="PF12796">
    <property type="entry name" value="Ank_2"/>
    <property type="match status" value="2"/>
</dbReference>
<feature type="repeat" description="ANK" evidence="1">
    <location>
        <begin position="253"/>
        <end position="285"/>
    </location>
</feature>
<organism evidence="3 4">
    <name type="scientific">Urochloa decumbens</name>
    <dbReference type="NCBI Taxonomy" id="240449"/>
    <lineage>
        <taxon>Eukaryota</taxon>
        <taxon>Viridiplantae</taxon>
        <taxon>Streptophyta</taxon>
        <taxon>Embryophyta</taxon>
        <taxon>Tracheophyta</taxon>
        <taxon>Spermatophyta</taxon>
        <taxon>Magnoliopsida</taxon>
        <taxon>Liliopsida</taxon>
        <taxon>Poales</taxon>
        <taxon>Poaceae</taxon>
        <taxon>PACMAD clade</taxon>
        <taxon>Panicoideae</taxon>
        <taxon>Panicodae</taxon>
        <taxon>Paniceae</taxon>
        <taxon>Melinidinae</taxon>
        <taxon>Urochloa</taxon>
    </lineage>
</organism>
<dbReference type="PROSITE" id="PS50297">
    <property type="entry name" value="ANK_REP_REGION"/>
    <property type="match status" value="2"/>
</dbReference>
<dbReference type="InterPro" id="IPR051616">
    <property type="entry name" value="Cul2-RING_E3_ligase_SR"/>
</dbReference>
<feature type="compositionally biased region" description="Basic and acidic residues" evidence="2">
    <location>
        <begin position="328"/>
        <end position="339"/>
    </location>
</feature>
<feature type="region of interest" description="Disordered" evidence="2">
    <location>
        <begin position="1"/>
        <end position="37"/>
    </location>
</feature>
<reference evidence="4" key="1">
    <citation type="submission" date="2024-06" db="EMBL/GenBank/DDBJ databases">
        <authorList>
            <person name="Ryan C."/>
        </authorList>
    </citation>
    <scope>NUCLEOTIDE SEQUENCE [LARGE SCALE GENOMIC DNA]</scope>
</reference>
<name>A0ABC8VX45_9POAL</name>
<dbReference type="Gene3D" id="1.25.40.20">
    <property type="entry name" value="Ankyrin repeat-containing domain"/>
    <property type="match status" value="1"/>
</dbReference>
<dbReference type="PROSITE" id="PS50088">
    <property type="entry name" value="ANK_REPEAT"/>
    <property type="match status" value="4"/>
</dbReference>
<evidence type="ECO:0000256" key="1">
    <source>
        <dbReference type="PROSITE-ProRule" id="PRU00023"/>
    </source>
</evidence>
<evidence type="ECO:0000256" key="2">
    <source>
        <dbReference type="SAM" id="MobiDB-lite"/>
    </source>
</evidence>
<keyword evidence="1" id="KW-0040">ANK repeat</keyword>
<accession>A0ABC8VX45</accession>
<dbReference type="PRINTS" id="PR01415">
    <property type="entry name" value="ANKYRIN"/>
</dbReference>
<feature type="repeat" description="ANK" evidence="1">
    <location>
        <begin position="156"/>
        <end position="188"/>
    </location>
</feature>
<reference evidence="3 4" key="2">
    <citation type="submission" date="2024-10" db="EMBL/GenBank/DDBJ databases">
        <authorList>
            <person name="Ryan C."/>
        </authorList>
    </citation>
    <scope>NUCLEOTIDE SEQUENCE [LARGE SCALE GENOMIC DNA]</scope>
</reference>
<feature type="compositionally biased region" description="Polar residues" evidence="2">
    <location>
        <begin position="355"/>
        <end position="367"/>
    </location>
</feature>
<feature type="repeat" description="ANK" evidence="1">
    <location>
        <begin position="189"/>
        <end position="221"/>
    </location>
</feature>
<keyword evidence="4" id="KW-1185">Reference proteome</keyword>
<gene>
    <name evidence="3" type="ORF">URODEC1_LOCUS7569</name>
</gene>
<dbReference type="PANTHER" id="PTHR46224">
    <property type="entry name" value="ANKYRIN REPEAT FAMILY PROTEIN"/>
    <property type="match status" value="1"/>
</dbReference>
<dbReference type="PANTHER" id="PTHR46224:SF28">
    <property type="match status" value="1"/>
</dbReference>
<dbReference type="AlphaFoldDB" id="A0ABC8VX45"/>
<dbReference type="SUPFAM" id="SSF48403">
    <property type="entry name" value="Ankyrin repeat"/>
    <property type="match status" value="1"/>
</dbReference>
<evidence type="ECO:0000313" key="4">
    <source>
        <dbReference type="Proteomes" id="UP001497457"/>
    </source>
</evidence>
<dbReference type="InterPro" id="IPR036770">
    <property type="entry name" value="Ankyrin_rpt-contain_sf"/>
</dbReference>
<dbReference type="SMART" id="SM00248">
    <property type="entry name" value="ANK"/>
    <property type="match status" value="7"/>
</dbReference>
<dbReference type="EMBL" id="OZ075121">
    <property type="protein sequence ID" value="CAL4898078.1"/>
    <property type="molecule type" value="Genomic_DNA"/>
</dbReference>
<evidence type="ECO:0000313" key="3">
    <source>
        <dbReference type="EMBL" id="CAL4898078.1"/>
    </source>
</evidence>
<dbReference type="Pfam" id="PF00023">
    <property type="entry name" value="Ank"/>
    <property type="match status" value="1"/>
</dbReference>
<feature type="repeat" description="ANK" evidence="1">
    <location>
        <begin position="122"/>
        <end position="155"/>
    </location>
</feature>
<proteinExistence type="predicted"/>
<feature type="compositionally biased region" description="Low complexity" evidence="2">
    <location>
        <begin position="1"/>
        <end position="20"/>
    </location>
</feature>
<dbReference type="InterPro" id="IPR002110">
    <property type="entry name" value="Ankyrin_rpt"/>
</dbReference>